<dbReference type="PRINTS" id="PR00081">
    <property type="entry name" value="GDHRDH"/>
</dbReference>
<dbReference type="SMART" id="SM00822">
    <property type="entry name" value="PKS_KR"/>
    <property type="match status" value="1"/>
</dbReference>
<dbReference type="AlphaFoldDB" id="A0A1I2JK16"/>
<evidence type="ECO:0000313" key="3">
    <source>
        <dbReference type="EMBL" id="SFF53166.1"/>
    </source>
</evidence>
<gene>
    <name evidence="3" type="ORF">SAMN04488541_10502</name>
</gene>
<dbReference type="InterPro" id="IPR020904">
    <property type="entry name" value="Sc_DH/Rdtase_CS"/>
</dbReference>
<dbReference type="GO" id="GO:0016616">
    <property type="term" value="F:oxidoreductase activity, acting on the CH-OH group of donors, NAD or NADP as acceptor"/>
    <property type="evidence" value="ECO:0007669"/>
    <property type="project" value="UniProtKB-ARBA"/>
</dbReference>
<dbReference type="PROSITE" id="PS00061">
    <property type="entry name" value="ADH_SHORT"/>
    <property type="match status" value="1"/>
</dbReference>
<dbReference type="InterPro" id="IPR002347">
    <property type="entry name" value="SDR_fam"/>
</dbReference>
<accession>A0A1I2JK16</accession>
<dbReference type="RefSeq" id="WP_091549168.1">
    <property type="nucleotide sequence ID" value="NZ_FONY01000050.1"/>
</dbReference>
<name>A0A1I2JK16_9BACT</name>
<dbReference type="Proteomes" id="UP000199513">
    <property type="component" value="Unassembled WGS sequence"/>
</dbReference>
<reference evidence="3 4" key="1">
    <citation type="submission" date="2016-10" db="EMBL/GenBank/DDBJ databases">
        <authorList>
            <person name="de Groot N.N."/>
        </authorList>
    </citation>
    <scope>NUCLEOTIDE SEQUENCE [LARGE SCALE GENOMIC DNA]</scope>
    <source>
        <strain>GEY</strain>
        <strain evidence="4">DSM 9560</strain>
    </source>
</reference>
<dbReference type="FunFam" id="3.40.50.720:FF:000084">
    <property type="entry name" value="Short-chain dehydrogenase reductase"/>
    <property type="match status" value="1"/>
</dbReference>
<dbReference type="PRINTS" id="PR00080">
    <property type="entry name" value="SDRFAMILY"/>
</dbReference>
<dbReference type="InterPro" id="IPR036291">
    <property type="entry name" value="NAD(P)-bd_dom_sf"/>
</dbReference>
<dbReference type="Gene3D" id="3.40.50.720">
    <property type="entry name" value="NAD(P)-binding Rossmann-like Domain"/>
    <property type="match status" value="1"/>
</dbReference>
<dbReference type="CDD" id="cd05233">
    <property type="entry name" value="SDR_c"/>
    <property type="match status" value="1"/>
</dbReference>
<evidence type="ECO:0000256" key="1">
    <source>
        <dbReference type="ARBA" id="ARBA00006484"/>
    </source>
</evidence>
<proteinExistence type="inferred from homology"/>
<dbReference type="STRING" id="1003.SAMN04488541_10502"/>
<keyword evidence="4" id="KW-1185">Reference proteome</keyword>
<dbReference type="OrthoDB" id="9804104at2"/>
<dbReference type="PANTHER" id="PTHR42760">
    <property type="entry name" value="SHORT-CHAIN DEHYDROGENASES/REDUCTASES FAMILY MEMBER"/>
    <property type="match status" value="1"/>
</dbReference>
<dbReference type="SUPFAM" id="SSF51735">
    <property type="entry name" value="NAD(P)-binding Rossmann-fold domains"/>
    <property type="match status" value="1"/>
</dbReference>
<organism evidence="3 4">
    <name type="scientific">Thermoflexibacter ruber</name>
    <dbReference type="NCBI Taxonomy" id="1003"/>
    <lineage>
        <taxon>Bacteria</taxon>
        <taxon>Pseudomonadati</taxon>
        <taxon>Bacteroidota</taxon>
        <taxon>Cytophagia</taxon>
        <taxon>Cytophagales</taxon>
        <taxon>Thermoflexibacteraceae</taxon>
        <taxon>Thermoflexibacter</taxon>
    </lineage>
</organism>
<evidence type="ECO:0000313" key="4">
    <source>
        <dbReference type="Proteomes" id="UP000199513"/>
    </source>
</evidence>
<dbReference type="InterPro" id="IPR057326">
    <property type="entry name" value="KR_dom"/>
</dbReference>
<dbReference type="Pfam" id="PF13561">
    <property type="entry name" value="adh_short_C2"/>
    <property type="match status" value="1"/>
</dbReference>
<dbReference type="EMBL" id="FONY01000050">
    <property type="protein sequence ID" value="SFF53166.1"/>
    <property type="molecule type" value="Genomic_DNA"/>
</dbReference>
<sequence>MKKLANKVAIITGGGSGIGLAAAKIFVAEGAKVVIFGRTASKLEKAQKEIGENILAVVGDISKAEDRARLVEETVKKFGKIDVLFLNAGIAKAAPIEQMTEELFDEVININLKGDYFLIQKALPHMNDGGSIVLNGSISNQIGQHSLSAYAASKAGLRSLARTLSTELLPRKIRVNMVSPGVTRTPILDMPGLSAEVVQEMISTLASQNPMKRIGEPEEIAKVALFLACDDSSYILGAEINADGGFTQLQLT</sequence>
<dbReference type="NCBIfam" id="NF005559">
    <property type="entry name" value="PRK07231.1"/>
    <property type="match status" value="1"/>
</dbReference>
<protein>
    <submittedName>
        <fullName evidence="3">NAD(P)-dependent dehydrogenase, short-chain alcohol dehydrogenase family</fullName>
    </submittedName>
</protein>
<feature type="domain" description="Ketoreductase" evidence="2">
    <location>
        <begin position="7"/>
        <end position="172"/>
    </location>
</feature>
<evidence type="ECO:0000259" key="2">
    <source>
        <dbReference type="SMART" id="SM00822"/>
    </source>
</evidence>
<comment type="similarity">
    <text evidence="1">Belongs to the short-chain dehydrogenases/reductases (SDR) family.</text>
</comment>